<organism evidence="2 3">
    <name type="scientific">Bacillus cereus VD133</name>
    <dbReference type="NCBI Taxonomy" id="1053233"/>
    <lineage>
        <taxon>Bacteria</taxon>
        <taxon>Bacillati</taxon>
        <taxon>Bacillota</taxon>
        <taxon>Bacilli</taxon>
        <taxon>Bacillales</taxon>
        <taxon>Bacillaceae</taxon>
        <taxon>Bacillus</taxon>
        <taxon>Bacillus cereus group</taxon>
    </lineage>
</organism>
<gene>
    <name evidence="2" type="ORF">IIU_03869</name>
</gene>
<evidence type="ECO:0000313" key="3">
    <source>
        <dbReference type="Proteomes" id="UP000014018"/>
    </source>
</evidence>
<feature type="compositionally biased region" description="Basic and acidic residues" evidence="1">
    <location>
        <begin position="13"/>
        <end position="23"/>
    </location>
</feature>
<comment type="caution">
    <text evidence="2">The sequence shown here is derived from an EMBL/GenBank/DDBJ whole genome shotgun (WGS) entry which is preliminary data.</text>
</comment>
<evidence type="ECO:0000313" key="2">
    <source>
        <dbReference type="EMBL" id="EOO32479.1"/>
    </source>
</evidence>
<dbReference type="AlphaFoldDB" id="A0A9W5V1R6"/>
<protein>
    <submittedName>
        <fullName evidence="2">Uncharacterized protein</fullName>
    </submittedName>
</protein>
<sequence>MPISSRDNRHKWGHDTREENGAKTKIQARIEDVCK</sequence>
<accession>A0A9W5V1R6</accession>
<name>A0A9W5V1R6_BACCE</name>
<feature type="region of interest" description="Disordered" evidence="1">
    <location>
        <begin position="1"/>
        <end position="23"/>
    </location>
</feature>
<evidence type="ECO:0000256" key="1">
    <source>
        <dbReference type="SAM" id="MobiDB-lite"/>
    </source>
</evidence>
<reference evidence="2 3" key="1">
    <citation type="submission" date="2012-12" db="EMBL/GenBank/DDBJ databases">
        <title>The Genome Sequence of Bacillus cereus VD133.</title>
        <authorList>
            <consortium name="The Broad Institute Genome Sequencing Platform"/>
            <consortium name="The Broad Institute Genome Sequencing Center for Infectious Disease"/>
            <person name="Feldgarden M."/>
            <person name="Van der Auwera G.A."/>
            <person name="Mahillon J."/>
            <person name="Duprez V."/>
            <person name="Timmery S."/>
            <person name="Mattelet C."/>
            <person name="Dierick K."/>
            <person name="Sun M."/>
            <person name="Yu Z."/>
            <person name="Zhu L."/>
            <person name="Hu X."/>
            <person name="Shank E.B."/>
            <person name="Swiecicka I."/>
            <person name="Hansen B.M."/>
            <person name="Andrup L."/>
            <person name="Walker B."/>
            <person name="Young S.K."/>
            <person name="Zeng Q."/>
            <person name="Gargeya S."/>
            <person name="Fitzgerald M."/>
            <person name="Haas B."/>
            <person name="Abouelleil A."/>
            <person name="Alvarado L."/>
            <person name="Arachchi H.M."/>
            <person name="Berlin A.M."/>
            <person name="Chapman S.B."/>
            <person name="Dewar J."/>
            <person name="Goldberg J."/>
            <person name="Griggs A."/>
            <person name="Gujja S."/>
            <person name="Hansen M."/>
            <person name="Howarth C."/>
            <person name="Imamovic A."/>
            <person name="Larimer J."/>
            <person name="McCowan C."/>
            <person name="Murphy C."/>
            <person name="Neiman D."/>
            <person name="Pearson M."/>
            <person name="Priest M."/>
            <person name="Roberts A."/>
            <person name="Saif S."/>
            <person name="Shea T."/>
            <person name="Sisk P."/>
            <person name="Sykes S."/>
            <person name="Wortman J."/>
            <person name="Nusbaum C."/>
            <person name="Birren B."/>
        </authorList>
    </citation>
    <scope>NUCLEOTIDE SEQUENCE [LARGE SCALE GENOMIC DNA]</scope>
    <source>
        <strain evidence="2 3">VD133</strain>
    </source>
</reference>
<dbReference type="Proteomes" id="UP000014018">
    <property type="component" value="Unassembled WGS sequence"/>
</dbReference>
<dbReference type="EMBL" id="AHFB01000068">
    <property type="protein sequence ID" value="EOO32479.1"/>
    <property type="molecule type" value="Genomic_DNA"/>
</dbReference>
<proteinExistence type="predicted"/>